<dbReference type="GO" id="GO:0003824">
    <property type="term" value="F:catalytic activity"/>
    <property type="evidence" value="ECO:0007669"/>
    <property type="project" value="UniProtKB-ARBA"/>
</dbReference>
<proteinExistence type="inferred from homology"/>
<dbReference type="Gene3D" id="3.90.226.10">
    <property type="entry name" value="2-enoyl-CoA Hydratase, Chain A, domain 1"/>
    <property type="match status" value="1"/>
</dbReference>
<dbReference type="EMBL" id="JMCC02000043">
    <property type="protein sequence ID" value="KIG16051.1"/>
    <property type="molecule type" value="Genomic_DNA"/>
</dbReference>
<organism evidence="2 3">
    <name type="scientific">Enhygromyxa salina</name>
    <dbReference type="NCBI Taxonomy" id="215803"/>
    <lineage>
        <taxon>Bacteria</taxon>
        <taxon>Pseudomonadati</taxon>
        <taxon>Myxococcota</taxon>
        <taxon>Polyangia</taxon>
        <taxon>Nannocystales</taxon>
        <taxon>Nannocystaceae</taxon>
        <taxon>Enhygromyxa</taxon>
    </lineage>
</organism>
<dbReference type="Gene3D" id="1.10.12.10">
    <property type="entry name" value="Lyase 2-enoyl-coa Hydratase, Chain A, domain 2"/>
    <property type="match status" value="1"/>
</dbReference>
<dbReference type="AlphaFoldDB" id="A0A0C2CYI3"/>
<gene>
    <name evidence="2" type="ORF">DB30_04923</name>
</gene>
<dbReference type="InterPro" id="IPR014748">
    <property type="entry name" value="Enoyl-CoA_hydra_C"/>
</dbReference>
<dbReference type="PANTHER" id="PTHR43802:SF1">
    <property type="entry name" value="IP11341P-RELATED"/>
    <property type="match status" value="1"/>
</dbReference>
<comment type="caution">
    <text evidence="2">The sequence shown here is derived from an EMBL/GenBank/DDBJ whole genome shotgun (WGS) entry which is preliminary data.</text>
</comment>
<sequence>MSEAQQSATPSDTVHVRYEHAGPLATITLDRPEARNAYSDEMCEQLVEALDRADHDDAIRCVILTGAGKSFHAGGDIKAMRERSGMFAGDPAQLRARYVRGIQAVPRRIAEFGKPLIAAINGAAIGAGLDLACMCDIRIARAGAQLGSTFVQVGLVPGDGGAYFLTRVVGFARALELMLTGRVINAEQALAIGLVHEVVPADQLLDIATERAQAIAKHPAMAVQLTKRAAYRSYHADMATALELAASYQGIVQNMEDHQRALAPKP</sequence>
<dbReference type="Pfam" id="PF00378">
    <property type="entry name" value="ECH_1"/>
    <property type="match status" value="1"/>
</dbReference>
<evidence type="ECO:0000313" key="3">
    <source>
        <dbReference type="Proteomes" id="UP000031599"/>
    </source>
</evidence>
<dbReference type="CDD" id="cd06558">
    <property type="entry name" value="crotonase-like"/>
    <property type="match status" value="1"/>
</dbReference>
<evidence type="ECO:0000256" key="1">
    <source>
        <dbReference type="ARBA" id="ARBA00005254"/>
    </source>
</evidence>
<name>A0A0C2CYI3_9BACT</name>
<accession>A0A0C2CYI3</accession>
<evidence type="ECO:0000313" key="2">
    <source>
        <dbReference type="EMBL" id="KIG16051.1"/>
    </source>
</evidence>
<dbReference type="InterPro" id="IPR029045">
    <property type="entry name" value="ClpP/crotonase-like_dom_sf"/>
</dbReference>
<protein>
    <submittedName>
        <fullName evidence="2">Enoyl-CoA hydratase</fullName>
    </submittedName>
</protein>
<dbReference type="RefSeq" id="WP_052550306.1">
    <property type="nucleotide sequence ID" value="NZ_JMCC02000043.1"/>
</dbReference>
<reference evidence="2 3" key="1">
    <citation type="submission" date="2014-12" db="EMBL/GenBank/DDBJ databases">
        <title>Genome assembly of Enhygromyxa salina DSM 15201.</title>
        <authorList>
            <person name="Sharma G."/>
            <person name="Subramanian S."/>
        </authorList>
    </citation>
    <scope>NUCLEOTIDE SEQUENCE [LARGE SCALE GENOMIC DNA]</scope>
    <source>
        <strain evidence="2 3">DSM 15201</strain>
    </source>
</reference>
<dbReference type="PANTHER" id="PTHR43802">
    <property type="entry name" value="ENOYL-COA HYDRATASE"/>
    <property type="match status" value="1"/>
</dbReference>
<dbReference type="Proteomes" id="UP000031599">
    <property type="component" value="Unassembled WGS sequence"/>
</dbReference>
<dbReference type="SUPFAM" id="SSF52096">
    <property type="entry name" value="ClpP/crotonase"/>
    <property type="match status" value="1"/>
</dbReference>
<comment type="similarity">
    <text evidence="1">Belongs to the enoyl-CoA hydratase/isomerase family.</text>
</comment>
<dbReference type="InterPro" id="IPR001753">
    <property type="entry name" value="Enoyl-CoA_hydra/iso"/>
</dbReference>